<evidence type="ECO:0000313" key="2">
    <source>
        <dbReference type="Proteomes" id="UP001152622"/>
    </source>
</evidence>
<dbReference type="EMBL" id="JAINUF010000003">
    <property type="protein sequence ID" value="KAJ8367951.1"/>
    <property type="molecule type" value="Genomic_DNA"/>
</dbReference>
<evidence type="ECO:0000313" key="1">
    <source>
        <dbReference type="EMBL" id="KAJ8367951.1"/>
    </source>
</evidence>
<organism evidence="1 2">
    <name type="scientific">Synaphobranchus kaupii</name>
    <name type="common">Kaup's arrowtooth eel</name>
    <dbReference type="NCBI Taxonomy" id="118154"/>
    <lineage>
        <taxon>Eukaryota</taxon>
        <taxon>Metazoa</taxon>
        <taxon>Chordata</taxon>
        <taxon>Craniata</taxon>
        <taxon>Vertebrata</taxon>
        <taxon>Euteleostomi</taxon>
        <taxon>Actinopterygii</taxon>
        <taxon>Neopterygii</taxon>
        <taxon>Teleostei</taxon>
        <taxon>Anguilliformes</taxon>
        <taxon>Synaphobranchidae</taxon>
        <taxon>Synaphobranchus</taxon>
    </lineage>
</organism>
<reference evidence="1" key="1">
    <citation type="journal article" date="2023" name="Science">
        <title>Genome structures resolve the early diversification of teleost fishes.</title>
        <authorList>
            <person name="Parey E."/>
            <person name="Louis A."/>
            <person name="Montfort J."/>
            <person name="Bouchez O."/>
            <person name="Roques C."/>
            <person name="Iampietro C."/>
            <person name="Lluch J."/>
            <person name="Castinel A."/>
            <person name="Donnadieu C."/>
            <person name="Desvignes T."/>
            <person name="Floi Bucao C."/>
            <person name="Jouanno E."/>
            <person name="Wen M."/>
            <person name="Mejri S."/>
            <person name="Dirks R."/>
            <person name="Jansen H."/>
            <person name="Henkel C."/>
            <person name="Chen W.J."/>
            <person name="Zahm M."/>
            <person name="Cabau C."/>
            <person name="Klopp C."/>
            <person name="Thompson A.W."/>
            <person name="Robinson-Rechavi M."/>
            <person name="Braasch I."/>
            <person name="Lecointre G."/>
            <person name="Bobe J."/>
            <person name="Postlethwait J.H."/>
            <person name="Berthelot C."/>
            <person name="Roest Crollius H."/>
            <person name="Guiguen Y."/>
        </authorList>
    </citation>
    <scope>NUCLEOTIDE SEQUENCE</scope>
    <source>
        <strain evidence="1">WJC10195</strain>
    </source>
</reference>
<dbReference type="Proteomes" id="UP001152622">
    <property type="component" value="Chromosome 3"/>
</dbReference>
<comment type="caution">
    <text evidence="1">The sequence shown here is derived from an EMBL/GenBank/DDBJ whole genome shotgun (WGS) entry which is preliminary data.</text>
</comment>
<dbReference type="AlphaFoldDB" id="A0A9Q1J5D3"/>
<proteinExistence type="predicted"/>
<protein>
    <submittedName>
        <fullName evidence="1">Uncharacterized protein</fullName>
    </submittedName>
</protein>
<gene>
    <name evidence="1" type="ORF">SKAU_G00079790</name>
</gene>
<accession>A0A9Q1J5D3</accession>
<name>A0A9Q1J5D3_SYNKA</name>
<sequence>MQSRDNGMLAGRQGNDLVPTAPELRCTAVKDPGSSAISLNGSFELFTVARYAFSCAIHFSWQSSYMHQSSTLHTEEGEEPTVLRGGALHTVTNHTSCISESKELHQDITQEKRPFRYKLLFTQGRVYEAERTLWVI</sequence>
<keyword evidence="2" id="KW-1185">Reference proteome</keyword>